<keyword evidence="8 13" id="KW-1133">Transmembrane helix</keyword>
<keyword evidence="11 13" id="KW-0472">Membrane</keyword>
<dbReference type="STRING" id="1160509.A0A3N4IPD8"/>
<name>A0A3N4IPD8_ASCIM</name>
<evidence type="ECO:0000256" key="3">
    <source>
        <dbReference type="ARBA" id="ARBA00011875"/>
    </source>
</evidence>
<comment type="subunit">
    <text evidence="3 13">Component of the mitochondrial contact site and cristae organizing system (MICOS) complex.</text>
</comment>
<feature type="coiled-coil region" evidence="14">
    <location>
        <begin position="328"/>
        <end position="415"/>
    </location>
</feature>
<proteinExistence type="inferred from homology"/>
<organism evidence="16 17">
    <name type="scientific">Ascobolus immersus RN42</name>
    <dbReference type="NCBI Taxonomy" id="1160509"/>
    <lineage>
        <taxon>Eukaryota</taxon>
        <taxon>Fungi</taxon>
        <taxon>Dikarya</taxon>
        <taxon>Ascomycota</taxon>
        <taxon>Pezizomycotina</taxon>
        <taxon>Pezizomycetes</taxon>
        <taxon>Pezizales</taxon>
        <taxon>Ascobolaceae</taxon>
        <taxon>Ascobolus</taxon>
    </lineage>
</organism>
<dbReference type="Proteomes" id="UP000275078">
    <property type="component" value="Unassembled WGS sequence"/>
</dbReference>
<evidence type="ECO:0000256" key="14">
    <source>
        <dbReference type="SAM" id="Coils"/>
    </source>
</evidence>
<evidence type="ECO:0000256" key="9">
    <source>
        <dbReference type="ARBA" id="ARBA00023054"/>
    </source>
</evidence>
<feature type="transmembrane region" description="Helical" evidence="13">
    <location>
        <begin position="37"/>
        <end position="57"/>
    </location>
</feature>
<evidence type="ECO:0000256" key="15">
    <source>
        <dbReference type="SAM" id="MobiDB-lite"/>
    </source>
</evidence>
<keyword evidence="7" id="KW-0809">Transit peptide</keyword>
<dbReference type="EMBL" id="ML119664">
    <property type="protein sequence ID" value="RPA83484.1"/>
    <property type="molecule type" value="Genomic_DNA"/>
</dbReference>
<dbReference type="PANTHER" id="PTHR15415:SF7">
    <property type="entry name" value="MICOS COMPLEX SUBUNIT MIC60"/>
    <property type="match status" value="1"/>
</dbReference>
<evidence type="ECO:0000256" key="7">
    <source>
        <dbReference type="ARBA" id="ARBA00022946"/>
    </source>
</evidence>
<evidence type="ECO:0000256" key="2">
    <source>
        <dbReference type="ARBA" id="ARBA00010877"/>
    </source>
</evidence>
<comment type="function">
    <text evidence="12">Component of the MICOS complex, a large protein complex of the mitochondrial inner membrane that plays crucial roles in the maintenance of crista junctions, inner membrane architecture, and formation of contact sites to the outer membrane. Plays a role in keeping cristae membranes connected to the inner boundary membrane. Also promotes protein import via the mitochondrial intermembrane space assembly (MIA) pathway.</text>
</comment>
<evidence type="ECO:0000256" key="11">
    <source>
        <dbReference type="ARBA" id="ARBA00023136"/>
    </source>
</evidence>
<accession>A0A3N4IPD8</accession>
<gene>
    <name evidence="16" type="ORF">BJ508DRAFT_190258</name>
</gene>
<feature type="region of interest" description="Disordered" evidence="15">
    <location>
        <begin position="163"/>
        <end position="192"/>
    </location>
</feature>
<evidence type="ECO:0000256" key="5">
    <source>
        <dbReference type="ARBA" id="ARBA00022692"/>
    </source>
</evidence>
<comment type="subcellular location">
    <subcellularLocation>
        <location evidence="1 13">Mitochondrion inner membrane</location>
        <topology evidence="1 13">Single-pass membrane protein</topology>
    </subcellularLocation>
</comment>
<reference evidence="16 17" key="1">
    <citation type="journal article" date="2018" name="Nat. Ecol. Evol.">
        <title>Pezizomycetes genomes reveal the molecular basis of ectomycorrhizal truffle lifestyle.</title>
        <authorList>
            <person name="Murat C."/>
            <person name="Payen T."/>
            <person name="Noel B."/>
            <person name="Kuo A."/>
            <person name="Morin E."/>
            <person name="Chen J."/>
            <person name="Kohler A."/>
            <person name="Krizsan K."/>
            <person name="Balestrini R."/>
            <person name="Da Silva C."/>
            <person name="Montanini B."/>
            <person name="Hainaut M."/>
            <person name="Levati E."/>
            <person name="Barry K.W."/>
            <person name="Belfiori B."/>
            <person name="Cichocki N."/>
            <person name="Clum A."/>
            <person name="Dockter R.B."/>
            <person name="Fauchery L."/>
            <person name="Guy J."/>
            <person name="Iotti M."/>
            <person name="Le Tacon F."/>
            <person name="Lindquist E.A."/>
            <person name="Lipzen A."/>
            <person name="Malagnac F."/>
            <person name="Mello A."/>
            <person name="Molinier V."/>
            <person name="Miyauchi S."/>
            <person name="Poulain J."/>
            <person name="Riccioni C."/>
            <person name="Rubini A."/>
            <person name="Sitrit Y."/>
            <person name="Splivallo R."/>
            <person name="Traeger S."/>
            <person name="Wang M."/>
            <person name="Zifcakova L."/>
            <person name="Wipf D."/>
            <person name="Zambonelli A."/>
            <person name="Paolocci F."/>
            <person name="Nowrousian M."/>
            <person name="Ottonello S."/>
            <person name="Baldrian P."/>
            <person name="Spatafora J.W."/>
            <person name="Henrissat B."/>
            <person name="Nagy L.G."/>
            <person name="Aury J.M."/>
            <person name="Wincker P."/>
            <person name="Grigoriev I.V."/>
            <person name="Bonfante P."/>
            <person name="Martin F.M."/>
        </authorList>
    </citation>
    <scope>NUCLEOTIDE SEQUENCE [LARGE SCALE GENOMIC DNA]</scope>
    <source>
        <strain evidence="16 17">RN42</strain>
    </source>
</reference>
<dbReference type="GO" id="GO:0061617">
    <property type="term" value="C:MICOS complex"/>
    <property type="evidence" value="ECO:0007669"/>
    <property type="project" value="TreeGrafter"/>
</dbReference>
<keyword evidence="17" id="KW-1185">Reference proteome</keyword>
<dbReference type="AlphaFoldDB" id="A0A3N4IPD8"/>
<evidence type="ECO:0000256" key="1">
    <source>
        <dbReference type="ARBA" id="ARBA00004434"/>
    </source>
</evidence>
<evidence type="ECO:0000256" key="6">
    <source>
        <dbReference type="ARBA" id="ARBA00022792"/>
    </source>
</evidence>
<dbReference type="GO" id="GO:0042407">
    <property type="term" value="P:cristae formation"/>
    <property type="evidence" value="ECO:0007669"/>
    <property type="project" value="TreeGrafter"/>
</dbReference>
<evidence type="ECO:0000256" key="12">
    <source>
        <dbReference type="ARBA" id="ARBA00025571"/>
    </source>
</evidence>
<feature type="non-terminal residue" evidence="16">
    <location>
        <position position="1"/>
    </location>
</feature>
<feature type="non-terminal residue" evidence="16">
    <location>
        <position position="566"/>
    </location>
</feature>
<sequence>PPPAAPLSTPPSSQTPPPPPPSAGPIPKKKTHRFRNFLLTLTTLIGLSFAGGVYYSLISDNFHDFFTEYIPFGEEAVLYVEEREFKKRFPNAFNIPRVDRPKVSIGRESGVHAAVSEPDEQRAAIGERGPHLVGTKQEDVKVIKSPGEAQAVTPTVIGETKVESTKHSDKVAEAKKEAPVSEAVPTKSTEELTRTHIHPISLEELESYFKDSSKVIRQQVVDLATNLNEIISHVNENGRPSDFAAAVEKAKAILSKLSKNAAPMEKVASTRVEQVEQLELQYTKQLAEIAERAQAQVQARERAILTEVNSELGGMWDRYEDKLAALRAQLLENYNESLRGELEAQELALKKQFAESVSQHVETERNSRLGKIKELEAEVDAIKAEFEKYSQVVDYALYTQRLQIALDELKEALDDNVQPRPFVRELANLKEAAGTNPAVNAAIGTINPKAYQKGLYTQGQLINRFRTVSEEVRKAALLPENAGVAGHAASWVLSKVMFKKSGLALGEDVESVLTRTETFLQEGDLERATREMESLKGWAGVLSQDWLKEARMLLEVRKAVEVSAEE</sequence>
<comment type="similarity">
    <text evidence="2 13">Belongs to the MICOS complex subunit Mic60 family.</text>
</comment>
<dbReference type="PANTHER" id="PTHR15415">
    <property type="entry name" value="MITOFILIN"/>
    <property type="match status" value="1"/>
</dbReference>
<keyword evidence="10 13" id="KW-0496">Mitochondrion</keyword>
<dbReference type="OrthoDB" id="10261039at2759"/>
<feature type="compositionally biased region" description="Pro residues" evidence="15">
    <location>
        <begin position="1"/>
        <end position="24"/>
    </location>
</feature>
<evidence type="ECO:0000313" key="17">
    <source>
        <dbReference type="Proteomes" id="UP000275078"/>
    </source>
</evidence>
<evidence type="ECO:0000256" key="10">
    <source>
        <dbReference type="ARBA" id="ARBA00023128"/>
    </source>
</evidence>
<feature type="region of interest" description="Disordered" evidence="15">
    <location>
        <begin position="1"/>
        <end position="29"/>
    </location>
</feature>
<protein>
    <recommendedName>
        <fullName evidence="4 13">MICOS complex subunit MIC60</fullName>
    </recommendedName>
    <alternativeName>
        <fullName evidence="13">Mitofilin</fullName>
    </alternativeName>
</protein>
<evidence type="ECO:0000256" key="4">
    <source>
        <dbReference type="ARBA" id="ARBA00018116"/>
    </source>
</evidence>
<dbReference type="InterPro" id="IPR019133">
    <property type="entry name" value="MIC60"/>
</dbReference>
<keyword evidence="5 13" id="KW-0812">Transmembrane</keyword>
<evidence type="ECO:0000256" key="8">
    <source>
        <dbReference type="ARBA" id="ARBA00022989"/>
    </source>
</evidence>
<keyword evidence="9 14" id="KW-0175">Coiled coil</keyword>
<evidence type="ECO:0000313" key="16">
    <source>
        <dbReference type="EMBL" id="RPA83484.1"/>
    </source>
</evidence>
<dbReference type="Pfam" id="PF09731">
    <property type="entry name" value="Mitofilin"/>
    <property type="match status" value="2"/>
</dbReference>
<evidence type="ECO:0000256" key="13">
    <source>
        <dbReference type="RuleBase" id="RU363000"/>
    </source>
</evidence>
<feature type="compositionally biased region" description="Basic and acidic residues" evidence="15">
    <location>
        <begin position="163"/>
        <end position="179"/>
    </location>
</feature>
<keyword evidence="6 13" id="KW-0999">Mitochondrion inner membrane</keyword>